<evidence type="ECO:0000313" key="3">
    <source>
        <dbReference type="Proteomes" id="UP001596233"/>
    </source>
</evidence>
<dbReference type="RefSeq" id="WP_379237617.1">
    <property type="nucleotide sequence ID" value="NZ_JBHSTE010000007.1"/>
</dbReference>
<organism evidence="2 3">
    <name type="scientific">Paenibacillus septentrionalis</name>
    <dbReference type="NCBI Taxonomy" id="429342"/>
    <lineage>
        <taxon>Bacteria</taxon>
        <taxon>Bacillati</taxon>
        <taxon>Bacillota</taxon>
        <taxon>Bacilli</taxon>
        <taxon>Bacillales</taxon>
        <taxon>Paenibacillaceae</taxon>
        <taxon>Paenibacillus</taxon>
    </lineage>
</organism>
<dbReference type="EMBL" id="JBHSTE010000007">
    <property type="protein sequence ID" value="MFC6334765.1"/>
    <property type="molecule type" value="Genomic_DNA"/>
</dbReference>
<dbReference type="Pfam" id="PF18730">
    <property type="entry name" value="HEPN_Cthe2314"/>
    <property type="match status" value="1"/>
</dbReference>
<accession>A0ABW1VBB0</accession>
<evidence type="ECO:0000259" key="1">
    <source>
        <dbReference type="Pfam" id="PF18730"/>
    </source>
</evidence>
<name>A0ABW1VBB0_9BACL</name>
<dbReference type="Proteomes" id="UP001596233">
    <property type="component" value="Unassembled WGS sequence"/>
</dbReference>
<gene>
    <name evidence="2" type="ORF">ACFP56_19200</name>
</gene>
<comment type="caution">
    <text evidence="2">The sequence shown here is derived from an EMBL/GenBank/DDBJ whole genome shotgun (WGS) entry which is preliminary data.</text>
</comment>
<protein>
    <submittedName>
        <fullName evidence="2">Cthe_2314 family HEPN domain-containing protein</fullName>
    </submittedName>
</protein>
<feature type="domain" description="Cthe-2314-like HEPN" evidence="1">
    <location>
        <begin position="51"/>
        <end position="229"/>
    </location>
</feature>
<reference evidence="3" key="1">
    <citation type="journal article" date="2019" name="Int. J. Syst. Evol. Microbiol.">
        <title>The Global Catalogue of Microorganisms (GCM) 10K type strain sequencing project: providing services to taxonomists for standard genome sequencing and annotation.</title>
        <authorList>
            <consortium name="The Broad Institute Genomics Platform"/>
            <consortium name="The Broad Institute Genome Sequencing Center for Infectious Disease"/>
            <person name="Wu L."/>
            <person name="Ma J."/>
        </authorList>
    </citation>
    <scope>NUCLEOTIDE SEQUENCE [LARGE SCALE GENOMIC DNA]</scope>
    <source>
        <strain evidence="3">PCU 280</strain>
    </source>
</reference>
<evidence type="ECO:0000313" key="2">
    <source>
        <dbReference type="EMBL" id="MFC6334765.1"/>
    </source>
</evidence>
<sequence length="236" mass="27968">MLQFLFSDDSHKPDSSFLEVDQLLQRYAAAASSRRNDSEEANIRWSKFEIWSLGLRASLYELYTSHYAAKRFKETIGSVTAVADMDDLQRLNYARYVYFDKNGFIRVFSLLDKLGTFLNELLELHTEQIKPHFSYFTVLRTMRERAVHTELTTPLNELKESCKDSTHRLRKRRNTEIHYMNSEMHDDLVQQTRMYGQEIRLENLEQQMNDLTAGLHMATQSITLTFRYAERLMQRN</sequence>
<proteinExistence type="predicted"/>
<dbReference type="InterPro" id="IPR041394">
    <property type="entry name" value="HEPN_Cthe2314"/>
</dbReference>
<keyword evidence="3" id="KW-1185">Reference proteome</keyword>